<evidence type="ECO:0000256" key="1">
    <source>
        <dbReference type="ARBA" id="ARBA00023157"/>
    </source>
</evidence>
<dbReference type="Gene3D" id="2.40.10.10">
    <property type="entry name" value="Trypsin-like serine proteases"/>
    <property type="match status" value="1"/>
</dbReference>
<proteinExistence type="predicted"/>
<dbReference type="OrthoDB" id="5565075at2759"/>
<dbReference type="InterPro" id="IPR009003">
    <property type="entry name" value="Peptidase_S1_PA"/>
</dbReference>
<dbReference type="PANTHER" id="PTHR24252">
    <property type="entry name" value="ACROSIN-RELATED"/>
    <property type="match status" value="1"/>
</dbReference>
<dbReference type="InterPro" id="IPR043504">
    <property type="entry name" value="Peptidase_S1_PA_chymotrypsin"/>
</dbReference>
<dbReference type="PRINTS" id="PR00722">
    <property type="entry name" value="CHYMOTRYPSIN"/>
</dbReference>
<dbReference type="InterPro" id="IPR018114">
    <property type="entry name" value="TRYPSIN_HIS"/>
</dbReference>
<dbReference type="GO" id="GO:0004252">
    <property type="term" value="F:serine-type endopeptidase activity"/>
    <property type="evidence" value="ECO:0007669"/>
    <property type="project" value="InterPro"/>
</dbReference>
<sequence length="207" mass="23739">MTEFHEVTDLPKTYDVVAIFAYITQRYLTNNCLTVTTCYKIKHRIVNGLNATLGQFLFMVSLSIVDSETVNHFCGGSIITRYWSLTAAHCIDAITEILIKFDYIKLLGNSHMTKNSIHHDIDCYKIHSQFTRATGVNDVTLIKVKQRFDGAYEKIITRPPTNFKYVTDSIVTAVGWGDLSFRGESTEVLRYVELRLLDDDSCRRMFD</sequence>
<dbReference type="EMBL" id="VTPC01090734">
    <property type="protein sequence ID" value="KAF2881479.1"/>
    <property type="molecule type" value="Genomic_DNA"/>
</dbReference>
<dbReference type="AlphaFoldDB" id="A0A8K0C8N8"/>
<dbReference type="SUPFAM" id="SSF50494">
    <property type="entry name" value="Trypsin-like serine proteases"/>
    <property type="match status" value="1"/>
</dbReference>
<comment type="caution">
    <text evidence="3">The sequence shown here is derived from an EMBL/GenBank/DDBJ whole genome shotgun (WGS) entry which is preliminary data.</text>
</comment>
<dbReference type="PANTHER" id="PTHR24252:SF7">
    <property type="entry name" value="HYALIN"/>
    <property type="match status" value="1"/>
</dbReference>
<protein>
    <recommendedName>
        <fullName evidence="2">Peptidase S1 domain-containing protein</fullName>
    </recommendedName>
</protein>
<dbReference type="FunFam" id="2.40.10.10:FF:000068">
    <property type="entry name" value="transmembrane protease serine 2"/>
    <property type="match status" value="1"/>
</dbReference>
<dbReference type="PROSITE" id="PS00134">
    <property type="entry name" value="TRYPSIN_HIS"/>
    <property type="match status" value="1"/>
</dbReference>
<name>A0A8K0C8N8_IGNLU</name>
<evidence type="ECO:0000313" key="3">
    <source>
        <dbReference type="EMBL" id="KAF2881479.1"/>
    </source>
</evidence>
<dbReference type="SMART" id="SM00020">
    <property type="entry name" value="Tryp_SPc"/>
    <property type="match status" value="1"/>
</dbReference>
<dbReference type="InterPro" id="IPR001254">
    <property type="entry name" value="Trypsin_dom"/>
</dbReference>
<dbReference type="Proteomes" id="UP000801492">
    <property type="component" value="Unassembled WGS sequence"/>
</dbReference>
<reference evidence="3" key="1">
    <citation type="submission" date="2019-08" db="EMBL/GenBank/DDBJ databases">
        <title>The genome of the North American firefly Photinus pyralis.</title>
        <authorList>
            <consortium name="Photinus pyralis genome working group"/>
            <person name="Fallon T.R."/>
            <person name="Sander Lower S.E."/>
            <person name="Weng J.-K."/>
        </authorList>
    </citation>
    <scope>NUCLEOTIDE SEQUENCE</scope>
    <source>
        <strain evidence="3">TRF0915ILg1</strain>
        <tissue evidence="3">Whole body</tissue>
    </source>
</reference>
<organism evidence="3 4">
    <name type="scientific">Ignelater luminosus</name>
    <name type="common">Cucubano</name>
    <name type="synonym">Pyrophorus luminosus</name>
    <dbReference type="NCBI Taxonomy" id="2038154"/>
    <lineage>
        <taxon>Eukaryota</taxon>
        <taxon>Metazoa</taxon>
        <taxon>Ecdysozoa</taxon>
        <taxon>Arthropoda</taxon>
        <taxon>Hexapoda</taxon>
        <taxon>Insecta</taxon>
        <taxon>Pterygota</taxon>
        <taxon>Neoptera</taxon>
        <taxon>Endopterygota</taxon>
        <taxon>Coleoptera</taxon>
        <taxon>Polyphaga</taxon>
        <taxon>Elateriformia</taxon>
        <taxon>Elateroidea</taxon>
        <taxon>Elateridae</taxon>
        <taxon>Agrypninae</taxon>
        <taxon>Pyrophorini</taxon>
        <taxon>Ignelater</taxon>
    </lineage>
</organism>
<keyword evidence="1" id="KW-1015">Disulfide bond</keyword>
<feature type="domain" description="Peptidase S1" evidence="2">
    <location>
        <begin position="45"/>
        <end position="207"/>
    </location>
</feature>
<dbReference type="Pfam" id="PF00089">
    <property type="entry name" value="Trypsin"/>
    <property type="match status" value="1"/>
</dbReference>
<evidence type="ECO:0000259" key="2">
    <source>
        <dbReference type="PROSITE" id="PS50240"/>
    </source>
</evidence>
<dbReference type="GO" id="GO:0006508">
    <property type="term" value="P:proteolysis"/>
    <property type="evidence" value="ECO:0007669"/>
    <property type="project" value="InterPro"/>
</dbReference>
<dbReference type="PROSITE" id="PS50240">
    <property type="entry name" value="TRYPSIN_DOM"/>
    <property type="match status" value="1"/>
</dbReference>
<keyword evidence="4" id="KW-1185">Reference proteome</keyword>
<accession>A0A8K0C8N8</accession>
<dbReference type="InterPro" id="IPR001314">
    <property type="entry name" value="Peptidase_S1A"/>
</dbReference>
<evidence type="ECO:0000313" key="4">
    <source>
        <dbReference type="Proteomes" id="UP000801492"/>
    </source>
</evidence>
<gene>
    <name evidence="3" type="ORF">ILUMI_24697</name>
</gene>